<reference evidence="1 2" key="1">
    <citation type="submission" date="2020-08" db="EMBL/GenBank/DDBJ databases">
        <title>Amycolatopsis echigonensis JCM 21831.</title>
        <authorList>
            <person name="Tedsree N."/>
            <person name="Kuncharoen N."/>
            <person name="Likhitwitayawuid K."/>
            <person name="Tanasupawat S."/>
        </authorList>
    </citation>
    <scope>NUCLEOTIDE SEQUENCE [LARGE SCALE GENOMIC DNA]</scope>
    <source>
        <strain evidence="1 2">JCM 21831</strain>
    </source>
</reference>
<protein>
    <submittedName>
        <fullName evidence="1">Uncharacterized protein</fullName>
    </submittedName>
</protein>
<name>A0A8E2BAG0_9PSEU</name>
<dbReference type="RefSeq" id="WP_183127973.1">
    <property type="nucleotide sequence ID" value="NZ_JACJHR010000195.1"/>
</dbReference>
<sequence>MVAHTAFDRCDHETADEYFKLALDCADKAPSWELRANTLAEVARKEICLNKEDTHLP</sequence>
<evidence type="ECO:0000313" key="1">
    <source>
        <dbReference type="EMBL" id="MBB2506462.1"/>
    </source>
</evidence>
<dbReference type="EMBL" id="JACJHR010000195">
    <property type="protein sequence ID" value="MBB2506462.1"/>
    <property type="molecule type" value="Genomic_DNA"/>
</dbReference>
<proteinExistence type="predicted"/>
<dbReference type="Proteomes" id="UP000550260">
    <property type="component" value="Unassembled WGS sequence"/>
</dbReference>
<dbReference type="AlphaFoldDB" id="A0A8E2BAG0"/>
<evidence type="ECO:0000313" key="2">
    <source>
        <dbReference type="Proteomes" id="UP000550260"/>
    </source>
</evidence>
<gene>
    <name evidence="1" type="ORF">H5411_46090</name>
</gene>
<organism evidence="1 2">
    <name type="scientific">Amycolatopsis echigonensis</name>
    <dbReference type="NCBI Taxonomy" id="2576905"/>
    <lineage>
        <taxon>Bacteria</taxon>
        <taxon>Bacillati</taxon>
        <taxon>Actinomycetota</taxon>
        <taxon>Actinomycetes</taxon>
        <taxon>Pseudonocardiales</taxon>
        <taxon>Pseudonocardiaceae</taxon>
        <taxon>Amycolatopsis</taxon>
    </lineage>
</organism>
<comment type="caution">
    <text evidence="1">The sequence shown here is derived from an EMBL/GenBank/DDBJ whole genome shotgun (WGS) entry which is preliminary data.</text>
</comment>
<accession>A0A8E2BAG0</accession>